<dbReference type="Proteomes" id="UP001214576">
    <property type="component" value="Unassembled WGS sequence"/>
</dbReference>
<protein>
    <submittedName>
        <fullName evidence="2">Uncharacterized protein</fullName>
    </submittedName>
</protein>
<comment type="caution">
    <text evidence="2">The sequence shown here is derived from an EMBL/GenBank/DDBJ whole genome shotgun (WGS) entry which is preliminary data.</text>
</comment>
<evidence type="ECO:0000256" key="1">
    <source>
        <dbReference type="SAM" id="MobiDB-lite"/>
    </source>
</evidence>
<organism evidence="2 3">
    <name type="scientific">Ovis ammon polii</name>
    <dbReference type="NCBI Taxonomy" id="230172"/>
    <lineage>
        <taxon>Eukaryota</taxon>
        <taxon>Metazoa</taxon>
        <taxon>Chordata</taxon>
        <taxon>Craniata</taxon>
        <taxon>Vertebrata</taxon>
        <taxon>Euteleostomi</taxon>
        <taxon>Mammalia</taxon>
        <taxon>Eutheria</taxon>
        <taxon>Laurasiatheria</taxon>
        <taxon>Artiodactyla</taxon>
        <taxon>Ruminantia</taxon>
        <taxon>Pecora</taxon>
        <taxon>Bovidae</taxon>
        <taxon>Caprinae</taxon>
        <taxon>Ovis</taxon>
    </lineage>
</organism>
<dbReference type="AlphaFoldDB" id="A0AAD4Y070"/>
<feature type="region of interest" description="Disordered" evidence="1">
    <location>
        <begin position="138"/>
        <end position="157"/>
    </location>
</feature>
<evidence type="ECO:0000313" key="3">
    <source>
        <dbReference type="Proteomes" id="UP001214576"/>
    </source>
</evidence>
<keyword evidence="3" id="KW-1185">Reference proteome</keyword>
<proteinExistence type="predicted"/>
<feature type="compositionally biased region" description="Basic and acidic residues" evidence="1">
    <location>
        <begin position="143"/>
        <end position="157"/>
    </location>
</feature>
<sequence>MALMLSSLQVSTENWSDGAKSTEKEAVVLSSVSTQDRCVDAAAFSRMTTAGYVASLKPCQSQIKKNQEVYFDLCDLTSPTCSDFSKSVSQGFPGGPVVKNPSTNARDTGLIPGLGRPHMPESNYACVPQLLKPKCLEPVLRNSNERSNEKPLHRNRE</sequence>
<name>A0AAD4Y070_OVIAM</name>
<gene>
    <name evidence="2" type="ORF">MG293_017188</name>
</gene>
<dbReference type="EMBL" id="JAKZEL010000021">
    <property type="protein sequence ID" value="KAI4532780.1"/>
    <property type="molecule type" value="Genomic_DNA"/>
</dbReference>
<reference evidence="2" key="1">
    <citation type="submission" date="2022-03" db="EMBL/GenBank/DDBJ databases">
        <title>Genomic analyses of argali, domestic sheep and their hybrids provide insights into chromosomal evolution, heterosis and genetic basis of agronomic traits.</title>
        <authorList>
            <person name="Li M."/>
        </authorList>
    </citation>
    <scope>NUCLEOTIDE SEQUENCE</scope>
    <source>
        <strain evidence="2">CAU-MHL-2022a</strain>
        <tissue evidence="2">Skin</tissue>
    </source>
</reference>
<accession>A0AAD4Y070</accession>
<evidence type="ECO:0000313" key="2">
    <source>
        <dbReference type="EMBL" id="KAI4532780.1"/>
    </source>
</evidence>